<evidence type="ECO:0000313" key="1">
    <source>
        <dbReference type="EMBL" id="PWO00950.1"/>
    </source>
</evidence>
<dbReference type="Proteomes" id="UP000245946">
    <property type="component" value="Unassembled WGS sequence"/>
</dbReference>
<gene>
    <name evidence="1" type="ORF">FA09DRAFT_327662</name>
</gene>
<organism evidence="1 2">
    <name type="scientific">Tilletiopsis washingtonensis</name>
    <dbReference type="NCBI Taxonomy" id="58919"/>
    <lineage>
        <taxon>Eukaryota</taxon>
        <taxon>Fungi</taxon>
        <taxon>Dikarya</taxon>
        <taxon>Basidiomycota</taxon>
        <taxon>Ustilaginomycotina</taxon>
        <taxon>Exobasidiomycetes</taxon>
        <taxon>Entylomatales</taxon>
        <taxon>Entylomatales incertae sedis</taxon>
        <taxon>Tilletiopsis</taxon>
    </lineage>
</organism>
<reference evidence="1 2" key="1">
    <citation type="journal article" date="2018" name="Mol. Biol. Evol.">
        <title>Broad Genomic Sampling Reveals a Smut Pathogenic Ancestry of the Fungal Clade Ustilaginomycotina.</title>
        <authorList>
            <person name="Kijpornyongpan T."/>
            <person name="Mondo S.J."/>
            <person name="Barry K."/>
            <person name="Sandor L."/>
            <person name="Lee J."/>
            <person name="Lipzen A."/>
            <person name="Pangilinan J."/>
            <person name="LaButti K."/>
            <person name="Hainaut M."/>
            <person name="Henrissat B."/>
            <person name="Grigoriev I.V."/>
            <person name="Spatafora J.W."/>
            <person name="Aime M.C."/>
        </authorList>
    </citation>
    <scope>NUCLEOTIDE SEQUENCE [LARGE SCALE GENOMIC DNA]</scope>
    <source>
        <strain evidence="1 2">MCA 4186</strain>
    </source>
</reference>
<dbReference type="EMBL" id="KZ819284">
    <property type="protein sequence ID" value="PWO00950.1"/>
    <property type="molecule type" value="Genomic_DNA"/>
</dbReference>
<evidence type="ECO:0000313" key="2">
    <source>
        <dbReference type="Proteomes" id="UP000245946"/>
    </source>
</evidence>
<protein>
    <submittedName>
        <fullName evidence="1">Molybdopterin biosynthesis MoaE</fullName>
    </submittedName>
</protein>
<proteinExistence type="predicted"/>
<dbReference type="PANTHER" id="PTHR23404">
    <property type="entry name" value="MOLYBDOPTERIN SYNTHASE RELATED"/>
    <property type="match status" value="1"/>
</dbReference>
<keyword evidence="2" id="KW-1185">Reference proteome</keyword>
<dbReference type="STRING" id="58919.A0A316ZHH6"/>
<dbReference type="CDD" id="cd00756">
    <property type="entry name" value="MoaE"/>
    <property type="match status" value="1"/>
</dbReference>
<dbReference type="AlphaFoldDB" id="A0A316ZHH6"/>
<accession>A0A316ZHH6</accession>
<dbReference type="GeneID" id="37269022"/>
<dbReference type="InterPro" id="IPR036563">
    <property type="entry name" value="MoaE_sf"/>
</dbReference>
<dbReference type="RefSeq" id="XP_025601228.1">
    <property type="nucleotide sequence ID" value="XM_025741478.1"/>
</dbReference>
<dbReference type="SUPFAM" id="SSF54690">
    <property type="entry name" value="Molybdopterin synthase subunit MoaE"/>
    <property type="match status" value="1"/>
</dbReference>
<dbReference type="Pfam" id="PF02391">
    <property type="entry name" value="MoaE"/>
    <property type="match status" value="1"/>
</dbReference>
<dbReference type="OrthoDB" id="5531344at2759"/>
<sequence>MATPAPLMQHTAAGDAAVLTHAPLDGGALLADVREPAAGATVLFVGTTRNEFDGKRVERLEYEAYEPLALRTLLAVLRAARERFAVSRLHIAHRLGSVGVTEASILVCAVAPHRRAAFEAAEWMLEEVKREAQIWKKECYANADADAPEWKANRVDNERWHAAKEQQLS</sequence>
<name>A0A316ZHH6_9BASI</name>
<dbReference type="InterPro" id="IPR003448">
    <property type="entry name" value="Mopterin_biosynth_MoaE"/>
</dbReference>
<dbReference type="GO" id="GO:0006777">
    <property type="term" value="P:Mo-molybdopterin cofactor biosynthetic process"/>
    <property type="evidence" value="ECO:0007669"/>
    <property type="project" value="InterPro"/>
</dbReference>
<dbReference type="Gene3D" id="3.90.1170.40">
    <property type="entry name" value="Molybdopterin biosynthesis MoaE subunit"/>
    <property type="match status" value="1"/>
</dbReference>